<dbReference type="Proteomes" id="UP001148838">
    <property type="component" value="Unassembled WGS sequence"/>
</dbReference>
<name>A0ABQ8S5Y3_PERAM</name>
<comment type="caution">
    <text evidence="1">The sequence shown here is derived from an EMBL/GenBank/DDBJ whole genome shotgun (WGS) entry which is preliminary data.</text>
</comment>
<dbReference type="EMBL" id="JAJSOF020000036">
    <property type="protein sequence ID" value="KAJ4429322.1"/>
    <property type="molecule type" value="Genomic_DNA"/>
</dbReference>
<keyword evidence="2" id="KW-1185">Reference proteome</keyword>
<evidence type="ECO:0000313" key="2">
    <source>
        <dbReference type="Proteomes" id="UP001148838"/>
    </source>
</evidence>
<proteinExistence type="predicted"/>
<evidence type="ECO:0000313" key="1">
    <source>
        <dbReference type="EMBL" id="KAJ4429322.1"/>
    </source>
</evidence>
<evidence type="ECO:0008006" key="3">
    <source>
        <dbReference type="Google" id="ProtNLM"/>
    </source>
</evidence>
<organism evidence="1 2">
    <name type="scientific">Periplaneta americana</name>
    <name type="common">American cockroach</name>
    <name type="synonym">Blatta americana</name>
    <dbReference type="NCBI Taxonomy" id="6978"/>
    <lineage>
        <taxon>Eukaryota</taxon>
        <taxon>Metazoa</taxon>
        <taxon>Ecdysozoa</taxon>
        <taxon>Arthropoda</taxon>
        <taxon>Hexapoda</taxon>
        <taxon>Insecta</taxon>
        <taxon>Pterygota</taxon>
        <taxon>Neoptera</taxon>
        <taxon>Polyneoptera</taxon>
        <taxon>Dictyoptera</taxon>
        <taxon>Blattodea</taxon>
        <taxon>Blattoidea</taxon>
        <taxon>Blattidae</taxon>
        <taxon>Blattinae</taxon>
        <taxon>Periplaneta</taxon>
    </lineage>
</organism>
<accession>A0ABQ8S5Y3</accession>
<gene>
    <name evidence="1" type="ORF">ANN_26326</name>
</gene>
<reference evidence="1 2" key="1">
    <citation type="journal article" date="2022" name="Allergy">
        <title>Genome assembly and annotation of Periplaneta americana reveal a comprehensive cockroach allergen profile.</title>
        <authorList>
            <person name="Wang L."/>
            <person name="Xiong Q."/>
            <person name="Saelim N."/>
            <person name="Wang L."/>
            <person name="Nong W."/>
            <person name="Wan A.T."/>
            <person name="Shi M."/>
            <person name="Liu X."/>
            <person name="Cao Q."/>
            <person name="Hui J.H.L."/>
            <person name="Sookrung N."/>
            <person name="Leung T.F."/>
            <person name="Tungtrongchitr A."/>
            <person name="Tsui S.K.W."/>
        </authorList>
    </citation>
    <scope>NUCLEOTIDE SEQUENCE [LARGE SCALE GENOMIC DNA]</scope>
    <source>
        <strain evidence="1">PWHHKU_190912</strain>
    </source>
</reference>
<sequence length="113" mass="11997">MVGLCEGGNEPAGSLKAICNVVHWVEAFKQGCIAVVNLLHIGHPVSPHTVCTSGHYRTMLNRKQALDFAGIIHTYGYFCADTVPHFKTGLADAQVVCNVGATSINGVAEMDSI</sequence>
<protein>
    <recommendedName>
        <fullName evidence="3">Per a allergen</fullName>
    </recommendedName>
</protein>